<dbReference type="Proteomes" id="UP000324222">
    <property type="component" value="Unassembled WGS sequence"/>
</dbReference>
<feature type="region of interest" description="Disordered" evidence="1">
    <location>
        <begin position="80"/>
        <end position="100"/>
    </location>
</feature>
<evidence type="ECO:0000256" key="1">
    <source>
        <dbReference type="SAM" id="MobiDB-lite"/>
    </source>
</evidence>
<name>A0A5B7I3B3_PORTR</name>
<accession>A0A5B7I3B3</accession>
<dbReference type="EMBL" id="VSRR010040669">
    <property type="protein sequence ID" value="MPC75244.1"/>
    <property type="molecule type" value="Genomic_DNA"/>
</dbReference>
<evidence type="ECO:0000313" key="3">
    <source>
        <dbReference type="Proteomes" id="UP000324222"/>
    </source>
</evidence>
<reference evidence="2 3" key="1">
    <citation type="submission" date="2019-05" db="EMBL/GenBank/DDBJ databases">
        <title>Another draft genome of Portunus trituberculatus and its Hox gene families provides insights of decapod evolution.</title>
        <authorList>
            <person name="Jeong J.-H."/>
            <person name="Song I."/>
            <person name="Kim S."/>
            <person name="Choi T."/>
            <person name="Kim D."/>
            <person name="Ryu S."/>
            <person name="Kim W."/>
        </authorList>
    </citation>
    <scope>NUCLEOTIDE SEQUENCE [LARGE SCALE GENOMIC DNA]</scope>
    <source>
        <tissue evidence="2">Muscle</tissue>
    </source>
</reference>
<sequence length="100" mass="10343">MTNHGREQVPHPGEASCEDALVLTAVGTQHLYGIPTIEHSSHAPCGLLEDDTALPDVALFANVPYGRNTAIAAVSLQCSSGTRGHSGSGQGRSTACIHQP</sequence>
<keyword evidence="3" id="KW-1185">Reference proteome</keyword>
<organism evidence="2 3">
    <name type="scientific">Portunus trituberculatus</name>
    <name type="common">Swimming crab</name>
    <name type="synonym">Neptunus trituberculatus</name>
    <dbReference type="NCBI Taxonomy" id="210409"/>
    <lineage>
        <taxon>Eukaryota</taxon>
        <taxon>Metazoa</taxon>
        <taxon>Ecdysozoa</taxon>
        <taxon>Arthropoda</taxon>
        <taxon>Crustacea</taxon>
        <taxon>Multicrustacea</taxon>
        <taxon>Malacostraca</taxon>
        <taxon>Eumalacostraca</taxon>
        <taxon>Eucarida</taxon>
        <taxon>Decapoda</taxon>
        <taxon>Pleocyemata</taxon>
        <taxon>Brachyura</taxon>
        <taxon>Eubrachyura</taxon>
        <taxon>Portunoidea</taxon>
        <taxon>Portunidae</taxon>
        <taxon>Portuninae</taxon>
        <taxon>Portunus</taxon>
    </lineage>
</organism>
<evidence type="ECO:0000313" key="2">
    <source>
        <dbReference type="EMBL" id="MPC75244.1"/>
    </source>
</evidence>
<proteinExistence type="predicted"/>
<dbReference type="AlphaFoldDB" id="A0A5B7I3B3"/>
<protein>
    <submittedName>
        <fullName evidence="2">Uncharacterized protein</fullName>
    </submittedName>
</protein>
<gene>
    <name evidence="2" type="ORF">E2C01_069628</name>
</gene>
<comment type="caution">
    <text evidence="2">The sequence shown here is derived from an EMBL/GenBank/DDBJ whole genome shotgun (WGS) entry which is preliminary data.</text>
</comment>